<name>A0A8J2KM69_9HEXA</name>
<dbReference type="EMBL" id="CAJVCH010163818">
    <property type="protein sequence ID" value="CAG7728455.1"/>
    <property type="molecule type" value="Genomic_DNA"/>
</dbReference>
<dbReference type="Proteomes" id="UP000708208">
    <property type="component" value="Unassembled WGS sequence"/>
</dbReference>
<evidence type="ECO:0000256" key="1">
    <source>
        <dbReference type="SAM" id="MobiDB-lite"/>
    </source>
</evidence>
<evidence type="ECO:0000313" key="3">
    <source>
        <dbReference type="Proteomes" id="UP000708208"/>
    </source>
</evidence>
<feature type="compositionally biased region" description="Basic and acidic residues" evidence="1">
    <location>
        <begin position="62"/>
        <end position="91"/>
    </location>
</feature>
<feature type="non-terminal residue" evidence="2">
    <location>
        <position position="140"/>
    </location>
</feature>
<evidence type="ECO:0000313" key="2">
    <source>
        <dbReference type="EMBL" id="CAG7728455.1"/>
    </source>
</evidence>
<organism evidence="2 3">
    <name type="scientific">Allacma fusca</name>
    <dbReference type="NCBI Taxonomy" id="39272"/>
    <lineage>
        <taxon>Eukaryota</taxon>
        <taxon>Metazoa</taxon>
        <taxon>Ecdysozoa</taxon>
        <taxon>Arthropoda</taxon>
        <taxon>Hexapoda</taxon>
        <taxon>Collembola</taxon>
        <taxon>Symphypleona</taxon>
        <taxon>Sminthuridae</taxon>
        <taxon>Allacma</taxon>
    </lineage>
</organism>
<proteinExistence type="predicted"/>
<feature type="compositionally biased region" description="Basic and acidic residues" evidence="1">
    <location>
        <begin position="30"/>
        <end position="42"/>
    </location>
</feature>
<reference evidence="2" key="1">
    <citation type="submission" date="2021-06" db="EMBL/GenBank/DDBJ databases">
        <authorList>
            <person name="Hodson N. C."/>
            <person name="Mongue J. A."/>
            <person name="Jaron S. K."/>
        </authorList>
    </citation>
    <scope>NUCLEOTIDE SEQUENCE</scope>
</reference>
<accession>A0A8J2KM69</accession>
<dbReference type="OrthoDB" id="5979667at2759"/>
<sequence length="140" mass="14746">MGKKKEQKPLVSGKAGKEMSDKPGSGSDSSEERKKSPKDKKLGSSSGKKSGTKSGGRTNSKSKLDALREASNEMDEGKGGSSKKCLDRSPTDIEGSGIDPPQASTDIDESKSCPIGFGVRSYLHHFYENVHLPKSASAGT</sequence>
<dbReference type="AlphaFoldDB" id="A0A8J2KM69"/>
<protein>
    <submittedName>
        <fullName evidence="2">Uncharacterized protein</fullName>
    </submittedName>
</protein>
<gene>
    <name evidence="2" type="ORF">AFUS01_LOCUS17232</name>
</gene>
<keyword evidence="3" id="KW-1185">Reference proteome</keyword>
<comment type="caution">
    <text evidence="2">The sequence shown here is derived from an EMBL/GenBank/DDBJ whole genome shotgun (WGS) entry which is preliminary data.</text>
</comment>
<feature type="region of interest" description="Disordered" evidence="1">
    <location>
        <begin position="1"/>
        <end position="114"/>
    </location>
</feature>